<keyword evidence="6" id="KW-1185">Reference proteome</keyword>
<keyword evidence="1 2" id="KW-0238">DNA-binding</keyword>
<evidence type="ECO:0000313" key="5">
    <source>
        <dbReference type="EMBL" id="GLB35991.1"/>
    </source>
</evidence>
<comment type="caution">
    <text evidence="5">The sequence shown here is derived from an EMBL/GenBank/DDBJ whole genome shotgun (WGS) entry which is preliminary data.</text>
</comment>
<dbReference type="GO" id="GO:0005634">
    <property type="term" value="C:nucleus"/>
    <property type="evidence" value="ECO:0007669"/>
    <property type="project" value="UniProtKB-SubCell"/>
</dbReference>
<sequence length="234" mass="26482">MSSHTVSNASTTNPLRFLAQVALDPEKVLSNGIDSTFFGNWLLKTVPPSRNLPPNLHIECGHSSASCTSPTPLKRSSSSNGIHTSESPLKSNFSKSTKHLRKSARVLQKTRADIKAKRREYMTSALKIKTLDNSPVNNQQYAILRMVYDEITMYPSEAWMVLIAIVIHRSLKQVKNWFSNERQKQKTGEVVTIPSDIGERIRLRPPLLNLCQEWSDSLFEGILRVYHFKITHAP</sequence>
<gene>
    <name evidence="5" type="ORF">LshimejAT787_0302790</name>
</gene>
<dbReference type="Gene3D" id="1.10.10.60">
    <property type="entry name" value="Homeodomain-like"/>
    <property type="match status" value="1"/>
</dbReference>
<dbReference type="GO" id="GO:0003677">
    <property type="term" value="F:DNA binding"/>
    <property type="evidence" value="ECO:0007669"/>
    <property type="project" value="UniProtKB-UniRule"/>
</dbReference>
<dbReference type="SUPFAM" id="SSF46689">
    <property type="entry name" value="Homeodomain-like"/>
    <property type="match status" value="1"/>
</dbReference>
<evidence type="ECO:0000256" key="2">
    <source>
        <dbReference type="RuleBase" id="RU000682"/>
    </source>
</evidence>
<feature type="domain" description="Homeobox" evidence="4">
    <location>
        <begin position="127"/>
        <end position="188"/>
    </location>
</feature>
<dbReference type="AlphaFoldDB" id="A0A9P3PHP3"/>
<dbReference type="CDD" id="cd00086">
    <property type="entry name" value="homeodomain"/>
    <property type="match status" value="1"/>
</dbReference>
<dbReference type="Pfam" id="PF00046">
    <property type="entry name" value="Homeodomain"/>
    <property type="match status" value="1"/>
</dbReference>
<keyword evidence="1 2" id="KW-0539">Nucleus</keyword>
<protein>
    <submittedName>
        <fullName evidence="5">Homeodomain containing protein</fullName>
    </submittedName>
</protein>
<feature type="DNA-binding region" description="Homeobox" evidence="1">
    <location>
        <begin position="129"/>
        <end position="189"/>
    </location>
</feature>
<evidence type="ECO:0000256" key="3">
    <source>
        <dbReference type="SAM" id="MobiDB-lite"/>
    </source>
</evidence>
<dbReference type="InterPro" id="IPR009057">
    <property type="entry name" value="Homeodomain-like_sf"/>
</dbReference>
<feature type="compositionally biased region" description="Polar residues" evidence="3">
    <location>
        <begin position="63"/>
        <end position="95"/>
    </location>
</feature>
<dbReference type="SMART" id="SM00389">
    <property type="entry name" value="HOX"/>
    <property type="match status" value="1"/>
</dbReference>
<keyword evidence="1 2" id="KW-0371">Homeobox</keyword>
<comment type="subcellular location">
    <subcellularLocation>
        <location evidence="1 2">Nucleus</location>
    </subcellularLocation>
</comment>
<feature type="region of interest" description="Disordered" evidence="3">
    <location>
        <begin position="63"/>
        <end position="111"/>
    </location>
</feature>
<evidence type="ECO:0000259" key="4">
    <source>
        <dbReference type="PROSITE" id="PS50071"/>
    </source>
</evidence>
<dbReference type="Proteomes" id="UP001063166">
    <property type="component" value="Unassembled WGS sequence"/>
</dbReference>
<evidence type="ECO:0000313" key="6">
    <source>
        <dbReference type="Proteomes" id="UP001063166"/>
    </source>
</evidence>
<proteinExistence type="predicted"/>
<reference evidence="5" key="1">
    <citation type="submission" date="2022-07" db="EMBL/GenBank/DDBJ databases">
        <title>The genome of Lyophyllum shimeji provides insight into the initial evolution of ectomycorrhizal fungal genome.</title>
        <authorList>
            <person name="Kobayashi Y."/>
            <person name="Shibata T."/>
            <person name="Hirakawa H."/>
            <person name="Shigenobu S."/>
            <person name="Nishiyama T."/>
            <person name="Yamada A."/>
            <person name="Hasebe M."/>
            <person name="Kawaguchi M."/>
        </authorList>
    </citation>
    <scope>NUCLEOTIDE SEQUENCE</scope>
    <source>
        <strain evidence="5">AT787</strain>
    </source>
</reference>
<name>A0A9P3PHP3_LYOSH</name>
<dbReference type="InterPro" id="IPR001356">
    <property type="entry name" value="HD"/>
</dbReference>
<dbReference type="PROSITE" id="PS50071">
    <property type="entry name" value="HOMEOBOX_2"/>
    <property type="match status" value="1"/>
</dbReference>
<dbReference type="EMBL" id="BRPK01000003">
    <property type="protein sequence ID" value="GLB35991.1"/>
    <property type="molecule type" value="Genomic_DNA"/>
</dbReference>
<organism evidence="5 6">
    <name type="scientific">Lyophyllum shimeji</name>
    <name type="common">Hon-shimeji</name>
    <name type="synonym">Tricholoma shimeji</name>
    <dbReference type="NCBI Taxonomy" id="47721"/>
    <lineage>
        <taxon>Eukaryota</taxon>
        <taxon>Fungi</taxon>
        <taxon>Dikarya</taxon>
        <taxon>Basidiomycota</taxon>
        <taxon>Agaricomycotina</taxon>
        <taxon>Agaricomycetes</taxon>
        <taxon>Agaricomycetidae</taxon>
        <taxon>Agaricales</taxon>
        <taxon>Tricholomatineae</taxon>
        <taxon>Lyophyllaceae</taxon>
        <taxon>Lyophyllum</taxon>
    </lineage>
</organism>
<accession>A0A9P3PHP3</accession>
<evidence type="ECO:0000256" key="1">
    <source>
        <dbReference type="PROSITE-ProRule" id="PRU00108"/>
    </source>
</evidence>
<dbReference type="OrthoDB" id="2963517at2759"/>